<keyword evidence="7" id="KW-1185">Reference proteome</keyword>
<keyword evidence="1" id="KW-0973">c-di-GMP</keyword>
<evidence type="ECO:0000259" key="5">
    <source>
        <dbReference type="Pfam" id="PF12945"/>
    </source>
</evidence>
<feature type="domain" description="Type III secretion system flagellar brake protein YcgR PilZN" evidence="5">
    <location>
        <begin position="23"/>
        <end position="112"/>
    </location>
</feature>
<organism evidence="6 7">
    <name type="scientific">Alteromonas alba</name>
    <dbReference type="NCBI Taxonomy" id="2079529"/>
    <lineage>
        <taxon>Bacteria</taxon>
        <taxon>Pseudomonadati</taxon>
        <taxon>Pseudomonadota</taxon>
        <taxon>Gammaproteobacteria</taxon>
        <taxon>Alteromonadales</taxon>
        <taxon>Alteromonadaceae</taxon>
        <taxon>Alteromonas/Salinimonas group</taxon>
        <taxon>Alteromonas</taxon>
    </lineage>
</organism>
<keyword evidence="6" id="KW-0969">Cilium</keyword>
<evidence type="ECO:0000256" key="1">
    <source>
        <dbReference type="ARBA" id="ARBA00022636"/>
    </source>
</evidence>
<evidence type="ECO:0000256" key="3">
    <source>
        <dbReference type="ARBA" id="ARBA00023143"/>
    </source>
</evidence>
<comment type="caution">
    <text evidence="6">The sequence shown here is derived from an EMBL/GenBank/DDBJ whole genome shotgun (WGS) entry which is preliminary data.</text>
</comment>
<dbReference type="EMBL" id="PVNP01000151">
    <property type="protein sequence ID" value="PRO72981.1"/>
    <property type="molecule type" value="Genomic_DNA"/>
</dbReference>
<keyword evidence="2" id="KW-0547">Nucleotide-binding</keyword>
<dbReference type="SUPFAM" id="SSF141371">
    <property type="entry name" value="PilZ domain-like"/>
    <property type="match status" value="2"/>
</dbReference>
<dbReference type="InterPro" id="IPR012349">
    <property type="entry name" value="Split_barrel_FMN-bd"/>
</dbReference>
<dbReference type="AlphaFoldDB" id="A0A2S9V940"/>
<dbReference type="Pfam" id="PF12945">
    <property type="entry name" value="PilZNR"/>
    <property type="match status" value="1"/>
</dbReference>
<protein>
    <submittedName>
        <fullName evidence="6">Flagellar brake protein</fullName>
    </submittedName>
</protein>
<name>A0A2S9V940_9ALTE</name>
<reference evidence="7" key="1">
    <citation type="journal article" date="2020" name="Int. J. Syst. Evol. Microbiol.">
        <title>Alteromonas alba sp. nov., a marine bacterium isolated from the seawater of the West Pacific Ocean.</title>
        <authorList>
            <person name="Sun C."/>
            <person name="Wu Y.-H."/>
            <person name="Xamxidin M."/>
            <person name="Cheng H."/>
            <person name="Xu X.-W."/>
        </authorList>
    </citation>
    <scope>NUCLEOTIDE SEQUENCE [LARGE SCALE GENOMIC DNA]</scope>
    <source>
        <strain evidence="7">190</strain>
    </source>
</reference>
<evidence type="ECO:0000259" key="4">
    <source>
        <dbReference type="Pfam" id="PF07238"/>
    </source>
</evidence>
<feature type="domain" description="PilZ" evidence="4">
    <location>
        <begin position="120"/>
        <end position="223"/>
    </location>
</feature>
<dbReference type="OrthoDB" id="5761885at2"/>
<evidence type="ECO:0000256" key="2">
    <source>
        <dbReference type="ARBA" id="ARBA00022741"/>
    </source>
</evidence>
<dbReference type="Gene3D" id="2.40.10.220">
    <property type="entry name" value="predicted glycosyltransferase like domains"/>
    <property type="match status" value="1"/>
</dbReference>
<dbReference type="Gene3D" id="2.30.110.10">
    <property type="entry name" value="Electron Transport, Fmn-binding Protein, Chain A"/>
    <property type="match status" value="1"/>
</dbReference>
<keyword evidence="6" id="KW-0966">Cell projection</keyword>
<dbReference type="Proteomes" id="UP000238949">
    <property type="component" value="Unassembled WGS sequence"/>
</dbReference>
<sequence length="226" mass="25174">MMPKQKKILLSSADINSLQSLMPGSVVDLQISTPTAPKRVKTSYIGADVPNCLLLQVPSESRWGYLRDVLVPDNEVVLRYVLEGDEGKVIAFRSHVIKVITHPVPILFVAMPESLQTLALRKHKRWTPGIQARVTASDDKQTLSTDCMIVDVSFQGCRCVLESSPEFPILENGKTIQLKIAQDKENVIKGIIKNSSTTQTRVFYGVQFAADAQIVKKLLDRFIVEL</sequence>
<dbReference type="RefSeq" id="WP_105935113.1">
    <property type="nucleotide sequence ID" value="NZ_PVNP01000151.1"/>
</dbReference>
<gene>
    <name evidence="6" type="ORF">C6Y40_13915</name>
</gene>
<keyword evidence="6" id="KW-0282">Flagellum</keyword>
<dbReference type="Pfam" id="PF07238">
    <property type="entry name" value="PilZ"/>
    <property type="match status" value="1"/>
</dbReference>
<keyword evidence="3" id="KW-0975">Bacterial flagellum</keyword>
<dbReference type="GO" id="GO:0035438">
    <property type="term" value="F:cyclic-di-GMP binding"/>
    <property type="evidence" value="ECO:0007669"/>
    <property type="project" value="InterPro"/>
</dbReference>
<evidence type="ECO:0000313" key="6">
    <source>
        <dbReference type="EMBL" id="PRO72981.1"/>
    </source>
</evidence>
<dbReference type="InterPro" id="IPR009875">
    <property type="entry name" value="PilZ_domain"/>
</dbReference>
<dbReference type="InterPro" id="IPR009926">
    <property type="entry name" value="T3SS_YcgR_PilZN"/>
</dbReference>
<evidence type="ECO:0000313" key="7">
    <source>
        <dbReference type="Proteomes" id="UP000238949"/>
    </source>
</evidence>
<proteinExistence type="predicted"/>
<accession>A0A2S9V940</accession>